<reference evidence="1 2" key="1">
    <citation type="submission" date="2017-09" db="EMBL/GenBank/DDBJ databases">
        <title>Depth-based differentiation of microbial function through sediment-hosted aquifers and enrichment of novel symbionts in the deep terrestrial subsurface.</title>
        <authorList>
            <person name="Probst A.J."/>
            <person name="Ladd B."/>
            <person name="Jarett J.K."/>
            <person name="Geller-Mcgrath D.E."/>
            <person name="Sieber C.M."/>
            <person name="Emerson J.B."/>
            <person name="Anantharaman K."/>
            <person name="Thomas B.C."/>
            <person name="Malmstrom R."/>
            <person name="Stieglmeier M."/>
            <person name="Klingl A."/>
            <person name="Woyke T."/>
            <person name="Ryan C.M."/>
            <person name="Banfield J.F."/>
        </authorList>
    </citation>
    <scope>NUCLEOTIDE SEQUENCE [LARGE SCALE GENOMIC DNA]</scope>
    <source>
        <strain evidence="1">CG17_big_fil_post_rev_8_21_14_2_50_48_46</strain>
    </source>
</reference>
<name>A0A2M7G1V4_9BACT</name>
<protein>
    <recommendedName>
        <fullName evidence="3">Sulfotransferase domain-containing protein</fullName>
    </recommendedName>
</protein>
<sequence length="585" mass="67512">MTLHLRTIPHLFDPEKIQKVQKAAAKTVEKLILILDETDPEASLAQGLDLACAAFQAGLVLEWLFLVPAEPERLNQLQRHFLEQGRAGLPAVSFQTYELTHLPLLLLQARACLSLSQAPETCLRQAVQALAMEIPFASQRFETSESLWAELPVQLWEGDPLEVLKKQLHAPPLGLRTALLKALGLEQVKQKEELLKTEMVILLFWGRSGSVFLQSLLDGHPEILTTPATVLMTFYEVWPRMLQALVQKSQSFTLPDLLDSFAEFFPSLFYADPDTTGCHLNQLGPDQQTVLAVSSSDFKQAFQLLVHSFFADAFELSTQQFLLLLHYAYEMAQGRDISEKHLIAYQLHRPFMNICTETIFKDFPETRVLGMVREPMRGLFSHLRMFVEDQREGRYGKLVPDYTYEDAVFEGMFLNYYSHQLMGWKVLRKRYQPAIYEQQLEALHVQPEAEMRRLAAWLGVAWHESLLESTFNGLQYWGDKRAHQKIQGFSAAHPLSETWQDYFSTVDKEILYALLAKELKRQGYEAPFSFVSMMLPLLIFWPTRLEQQALNLAIQRRDSAACELWFLRLLERWRVCFGVFFERET</sequence>
<evidence type="ECO:0000313" key="1">
    <source>
        <dbReference type="EMBL" id="PIW15320.1"/>
    </source>
</evidence>
<proteinExistence type="predicted"/>
<evidence type="ECO:0008006" key="3">
    <source>
        <dbReference type="Google" id="ProtNLM"/>
    </source>
</evidence>
<accession>A0A2M7G1V4</accession>
<evidence type="ECO:0000313" key="2">
    <source>
        <dbReference type="Proteomes" id="UP000231019"/>
    </source>
</evidence>
<dbReference type="Pfam" id="PF13469">
    <property type="entry name" value="Sulfotransfer_3"/>
    <property type="match status" value="1"/>
</dbReference>
<dbReference type="SUPFAM" id="SSF52540">
    <property type="entry name" value="P-loop containing nucleoside triphosphate hydrolases"/>
    <property type="match status" value="1"/>
</dbReference>
<dbReference type="Gene3D" id="3.40.50.300">
    <property type="entry name" value="P-loop containing nucleotide triphosphate hydrolases"/>
    <property type="match status" value="1"/>
</dbReference>
<dbReference type="EMBL" id="PFFQ01000053">
    <property type="protein sequence ID" value="PIW15320.1"/>
    <property type="molecule type" value="Genomic_DNA"/>
</dbReference>
<dbReference type="InterPro" id="IPR027417">
    <property type="entry name" value="P-loop_NTPase"/>
</dbReference>
<dbReference type="Proteomes" id="UP000231019">
    <property type="component" value="Unassembled WGS sequence"/>
</dbReference>
<dbReference type="AlphaFoldDB" id="A0A2M7G1V4"/>
<organism evidence="1 2">
    <name type="scientific">bacterium (Candidatus Blackallbacteria) CG17_big_fil_post_rev_8_21_14_2_50_48_46</name>
    <dbReference type="NCBI Taxonomy" id="2014261"/>
    <lineage>
        <taxon>Bacteria</taxon>
        <taxon>Candidatus Blackallbacteria</taxon>
    </lineage>
</organism>
<comment type="caution">
    <text evidence="1">The sequence shown here is derived from an EMBL/GenBank/DDBJ whole genome shotgun (WGS) entry which is preliminary data.</text>
</comment>
<gene>
    <name evidence="1" type="ORF">COW36_18060</name>
</gene>